<dbReference type="STRING" id="747676.F4RIU2"/>
<evidence type="ECO:0008006" key="11">
    <source>
        <dbReference type="Google" id="ProtNLM"/>
    </source>
</evidence>
<evidence type="ECO:0000256" key="2">
    <source>
        <dbReference type="ARBA" id="ARBA00022670"/>
    </source>
</evidence>
<dbReference type="RefSeq" id="XP_007408956.1">
    <property type="nucleotide sequence ID" value="XM_007408894.1"/>
</dbReference>
<dbReference type="PANTHER" id="PTHR13604:SF0">
    <property type="entry name" value="ABASIC SITE PROCESSING PROTEIN HMCES"/>
    <property type="match status" value="1"/>
</dbReference>
<dbReference type="OrthoDB" id="2111841at2759"/>
<protein>
    <recommendedName>
        <fullName evidence="11">DUF159-domain-containing protein</fullName>
    </recommendedName>
</protein>
<dbReference type="GeneID" id="18931882"/>
<dbReference type="InterPro" id="IPR003738">
    <property type="entry name" value="SRAP"/>
</dbReference>
<dbReference type="GO" id="GO:0106300">
    <property type="term" value="P:protein-DNA covalent cross-linking repair"/>
    <property type="evidence" value="ECO:0007669"/>
    <property type="project" value="InterPro"/>
</dbReference>
<feature type="region of interest" description="Disordered" evidence="8">
    <location>
        <begin position="262"/>
        <end position="334"/>
    </location>
</feature>
<dbReference type="EMBL" id="GL883103">
    <property type="protein sequence ID" value="EGG07624.1"/>
    <property type="molecule type" value="Genomic_DNA"/>
</dbReference>
<dbReference type="InterPro" id="IPR036590">
    <property type="entry name" value="SRAP-like"/>
</dbReference>
<gene>
    <name evidence="9" type="ORF">MELLADRAFT_71638</name>
</gene>
<evidence type="ECO:0000313" key="10">
    <source>
        <dbReference type="Proteomes" id="UP000001072"/>
    </source>
</evidence>
<dbReference type="HOGENOM" id="CLU_035990_0_2_1"/>
<name>F4RIU2_MELLP</name>
<dbReference type="KEGG" id="mlr:MELLADRAFT_71638"/>
<keyword evidence="3" id="KW-0227">DNA damage</keyword>
<evidence type="ECO:0000313" key="9">
    <source>
        <dbReference type="EMBL" id="EGG07624.1"/>
    </source>
</evidence>
<evidence type="ECO:0000256" key="8">
    <source>
        <dbReference type="SAM" id="MobiDB-lite"/>
    </source>
</evidence>
<dbReference type="AlphaFoldDB" id="F4RIU2"/>
<evidence type="ECO:0000256" key="6">
    <source>
        <dbReference type="ARBA" id="ARBA00023125"/>
    </source>
</evidence>
<keyword evidence="6" id="KW-0238">DNA-binding</keyword>
<organism evidence="10">
    <name type="scientific">Melampsora larici-populina (strain 98AG31 / pathotype 3-4-7)</name>
    <name type="common">Poplar leaf rust fungus</name>
    <dbReference type="NCBI Taxonomy" id="747676"/>
    <lineage>
        <taxon>Eukaryota</taxon>
        <taxon>Fungi</taxon>
        <taxon>Dikarya</taxon>
        <taxon>Basidiomycota</taxon>
        <taxon>Pucciniomycotina</taxon>
        <taxon>Pucciniomycetes</taxon>
        <taxon>Pucciniales</taxon>
        <taxon>Melampsoraceae</taxon>
        <taxon>Melampsora</taxon>
    </lineage>
</organism>
<reference evidence="10" key="1">
    <citation type="journal article" date="2011" name="Proc. Natl. Acad. Sci. U.S.A.">
        <title>Obligate biotrophy features unraveled by the genomic analysis of rust fungi.</title>
        <authorList>
            <person name="Duplessis S."/>
            <person name="Cuomo C.A."/>
            <person name="Lin Y.-C."/>
            <person name="Aerts A."/>
            <person name="Tisserant E."/>
            <person name="Veneault-Fourrey C."/>
            <person name="Joly D.L."/>
            <person name="Hacquard S."/>
            <person name="Amselem J."/>
            <person name="Cantarel B.L."/>
            <person name="Chiu R."/>
            <person name="Coutinho P.M."/>
            <person name="Feau N."/>
            <person name="Field M."/>
            <person name="Frey P."/>
            <person name="Gelhaye E."/>
            <person name="Goldberg J."/>
            <person name="Grabherr M.G."/>
            <person name="Kodira C.D."/>
            <person name="Kohler A."/>
            <person name="Kuees U."/>
            <person name="Lindquist E.A."/>
            <person name="Lucas S.M."/>
            <person name="Mago R."/>
            <person name="Mauceli E."/>
            <person name="Morin E."/>
            <person name="Murat C."/>
            <person name="Pangilinan J.L."/>
            <person name="Park R."/>
            <person name="Pearson M."/>
            <person name="Quesneville H."/>
            <person name="Rouhier N."/>
            <person name="Sakthikumar S."/>
            <person name="Salamov A.A."/>
            <person name="Schmutz J."/>
            <person name="Selles B."/>
            <person name="Shapiro H."/>
            <person name="Tanguay P."/>
            <person name="Tuskan G.A."/>
            <person name="Henrissat B."/>
            <person name="Van de Peer Y."/>
            <person name="Rouze P."/>
            <person name="Ellis J.G."/>
            <person name="Dodds P.N."/>
            <person name="Schein J.E."/>
            <person name="Zhong S."/>
            <person name="Hamelin R.C."/>
            <person name="Grigoriev I.V."/>
            <person name="Szabo L.J."/>
            <person name="Martin F."/>
        </authorList>
    </citation>
    <scope>NUCLEOTIDE SEQUENCE [LARGE SCALE GENOMIC DNA]</scope>
    <source>
        <strain evidence="10">98AG31 / pathotype 3-4-7</strain>
    </source>
</reference>
<evidence type="ECO:0000256" key="4">
    <source>
        <dbReference type="ARBA" id="ARBA00022801"/>
    </source>
</evidence>
<evidence type="ECO:0000256" key="1">
    <source>
        <dbReference type="ARBA" id="ARBA00008136"/>
    </source>
</evidence>
<dbReference type="GO" id="GO:0008233">
    <property type="term" value="F:peptidase activity"/>
    <property type="evidence" value="ECO:0007669"/>
    <property type="project" value="UniProtKB-KW"/>
</dbReference>
<evidence type="ECO:0000256" key="7">
    <source>
        <dbReference type="ARBA" id="ARBA00023239"/>
    </source>
</evidence>
<sequence>MCGRFALSLSRENLEINLREVQLQVQEWLDEDQYRPNYNVAPKTRAATIRRSNPNDATLAMDWMQWGLVPHWAEAPPTHGNLMNTINARDDKVLESKGLWSSVKSKKRCIVICEGFYEWLTKNKEKTPYFTKRKDGRLMCLAGLWDSVQFKGEDKPLHTFTIITTSSNSYLSFLHDRMPVILPSVKEMEQWLDTSDQSWSSGLAGLLKPFEEPDGLVSYAVPKEVGKVGNQSADFIKPVSERKGNIASFFGKPKVVDKVSLKPNVDEPKPVCSGSTKSDSQADELLRDVDVKVSSHAKRSNDSSKSDETLLLEPDTKKIKVSSDDPDFDNTNTK</sequence>
<dbReference type="GO" id="GO:0016829">
    <property type="term" value="F:lyase activity"/>
    <property type="evidence" value="ECO:0007669"/>
    <property type="project" value="UniProtKB-KW"/>
</dbReference>
<dbReference type="Pfam" id="PF02586">
    <property type="entry name" value="SRAP"/>
    <property type="match status" value="1"/>
</dbReference>
<accession>F4RIU2</accession>
<keyword evidence="7" id="KW-0456">Lyase</keyword>
<dbReference type="InParanoid" id="F4RIU2"/>
<dbReference type="GO" id="GO:0006508">
    <property type="term" value="P:proteolysis"/>
    <property type="evidence" value="ECO:0007669"/>
    <property type="project" value="UniProtKB-KW"/>
</dbReference>
<dbReference type="VEuPathDB" id="FungiDB:MELLADRAFT_71638"/>
<keyword evidence="2" id="KW-0645">Protease</keyword>
<keyword evidence="5" id="KW-0190">Covalent protein-DNA linkage</keyword>
<dbReference type="SUPFAM" id="SSF143081">
    <property type="entry name" value="BB1717-like"/>
    <property type="match status" value="1"/>
</dbReference>
<dbReference type="PANTHER" id="PTHR13604">
    <property type="entry name" value="DC12-RELATED"/>
    <property type="match status" value="1"/>
</dbReference>
<dbReference type="Proteomes" id="UP000001072">
    <property type="component" value="Unassembled WGS sequence"/>
</dbReference>
<evidence type="ECO:0000256" key="3">
    <source>
        <dbReference type="ARBA" id="ARBA00022763"/>
    </source>
</evidence>
<proteinExistence type="inferred from homology"/>
<feature type="compositionally biased region" description="Basic and acidic residues" evidence="8">
    <location>
        <begin position="284"/>
        <end position="323"/>
    </location>
</feature>
<evidence type="ECO:0000256" key="5">
    <source>
        <dbReference type="ARBA" id="ARBA00023124"/>
    </source>
</evidence>
<keyword evidence="4" id="KW-0378">Hydrolase</keyword>
<comment type="similarity">
    <text evidence="1">Belongs to the SOS response-associated peptidase family.</text>
</comment>
<keyword evidence="10" id="KW-1185">Reference proteome</keyword>
<dbReference type="GO" id="GO:0003697">
    <property type="term" value="F:single-stranded DNA binding"/>
    <property type="evidence" value="ECO:0007669"/>
    <property type="project" value="InterPro"/>
</dbReference>
<dbReference type="Gene3D" id="3.90.1680.10">
    <property type="entry name" value="SOS response associated peptidase-like"/>
    <property type="match status" value="1"/>
</dbReference>
<dbReference type="eggNOG" id="KOG2618">
    <property type="taxonomic scope" value="Eukaryota"/>
</dbReference>